<evidence type="ECO:0000313" key="1">
    <source>
        <dbReference type="EMBL" id="KAF3883870.1"/>
    </source>
</evidence>
<name>A0A8S9STQ8_9CYAN</name>
<proteinExistence type="predicted"/>
<protein>
    <submittedName>
        <fullName evidence="1">Uncharacterized protein</fullName>
    </submittedName>
</protein>
<gene>
    <name evidence="1" type="ORF">DA73_0400039885</name>
</gene>
<organism evidence="1 2">
    <name type="scientific">Tolypothrix bouteillei VB521301</name>
    <dbReference type="NCBI Taxonomy" id="1479485"/>
    <lineage>
        <taxon>Bacteria</taxon>
        <taxon>Bacillati</taxon>
        <taxon>Cyanobacteriota</taxon>
        <taxon>Cyanophyceae</taxon>
        <taxon>Nostocales</taxon>
        <taxon>Tolypothrichaceae</taxon>
        <taxon>Tolypothrix</taxon>
    </lineage>
</organism>
<dbReference type="RefSeq" id="WP_038090063.1">
    <property type="nucleotide sequence ID" value="NZ_JHEG04000002.1"/>
</dbReference>
<dbReference type="Proteomes" id="UP000029738">
    <property type="component" value="Unassembled WGS sequence"/>
</dbReference>
<accession>A0A8S9STQ8</accession>
<evidence type="ECO:0000313" key="2">
    <source>
        <dbReference type="Proteomes" id="UP000029738"/>
    </source>
</evidence>
<reference evidence="1" key="1">
    <citation type="journal article" date="2015" name="Genome Announc.">
        <title>Draft Genome Sequence of Tolypothrix boutellei Strain VB521301.</title>
        <authorList>
            <person name="Chandrababunaidu M.M."/>
            <person name="Singh D."/>
            <person name="Sen D."/>
            <person name="Bhan S."/>
            <person name="Das S."/>
            <person name="Gupta A."/>
            <person name="Adhikary S.P."/>
            <person name="Tripathy S."/>
        </authorList>
    </citation>
    <scope>NUCLEOTIDE SEQUENCE</scope>
    <source>
        <strain evidence="1">VB521301</strain>
    </source>
</reference>
<sequence length="102" mass="12532">MVDLYDVINKIQKEPIFYLGRRSLIALYAFLRGYNIARRELQLPKTEQEQEFEKFPDWIKWKAMIEVNQSWEKIILLYSDDDVKAFEKFFILFKEFVNREDK</sequence>
<dbReference type="AlphaFoldDB" id="A0A8S9STQ8"/>
<comment type="caution">
    <text evidence="1">The sequence shown here is derived from an EMBL/GenBank/DDBJ whole genome shotgun (WGS) entry which is preliminary data.</text>
</comment>
<keyword evidence="2" id="KW-1185">Reference proteome</keyword>
<dbReference type="EMBL" id="JHEG04000002">
    <property type="protein sequence ID" value="KAF3883870.1"/>
    <property type="molecule type" value="Genomic_DNA"/>
</dbReference>
<reference evidence="1" key="2">
    <citation type="submission" date="2019-11" db="EMBL/GenBank/DDBJ databases">
        <title>Improved Assembly of Tolypothrix boutellei genome.</title>
        <authorList>
            <person name="Sarangi A.N."/>
            <person name="Mukherjee M."/>
            <person name="Ghosh S."/>
            <person name="Singh D."/>
            <person name="Das A."/>
            <person name="Kant S."/>
            <person name="Prusty A."/>
            <person name="Tripathy S."/>
        </authorList>
    </citation>
    <scope>NUCLEOTIDE SEQUENCE</scope>
    <source>
        <strain evidence="1">VB521301</strain>
    </source>
</reference>